<dbReference type="GO" id="GO:0005524">
    <property type="term" value="F:ATP binding"/>
    <property type="evidence" value="ECO:0007669"/>
    <property type="project" value="UniProtKB-KW"/>
</dbReference>
<dbReference type="Proteomes" id="UP000604391">
    <property type="component" value="Unassembled WGS sequence"/>
</dbReference>
<evidence type="ECO:0000259" key="5">
    <source>
        <dbReference type="PROSITE" id="PS50893"/>
    </source>
</evidence>
<evidence type="ECO:0000256" key="1">
    <source>
        <dbReference type="ARBA" id="ARBA00005417"/>
    </source>
</evidence>
<keyword evidence="4 6" id="KW-0067">ATP-binding</keyword>
<feature type="domain" description="ABC transporter" evidence="5">
    <location>
        <begin position="5"/>
        <end position="236"/>
    </location>
</feature>
<dbReference type="InterPro" id="IPR003593">
    <property type="entry name" value="AAA+_ATPase"/>
</dbReference>
<keyword evidence="7" id="KW-1185">Reference proteome</keyword>
<keyword evidence="3" id="KW-0547">Nucleotide-binding</keyword>
<dbReference type="AlphaFoldDB" id="A0A832UZE9"/>
<dbReference type="PROSITE" id="PS50893">
    <property type="entry name" value="ABC_TRANSPORTER_2"/>
    <property type="match status" value="1"/>
</dbReference>
<evidence type="ECO:0000256" key="4">
    <source>
        <dbReference type="ARBA" id="ARBA00022840"/>
    </source>
</evidence>
<dbReference type="SMART" id="SM00382">
    <property type="entry name" value="AAA"/>
    <property type="match status" value="1"/>
</dbReference>
<reference evidence="6 7" key="1">
    <citation type="journal article" name="Nat. Commun.">
        <title>Undinarchaeota illuminate DPANN phylogeny and the impact of gene transfer on archaeal evolution.</title>
        <authorList>
            <person name="Dombrowski N."/>
            <person name="Williams T.A."/>
            <person name="Sun J."/>
            <person name="Woodcroft B.J."/>
            <person name="Lee J.H."/>
            <person name="Minh B.Q."/>
            <person name="Rinke C."/>
            <person name="Spang A."/>
        </authorList>
    </citation>
    <scope>NUCLEOTIDE SEQUENCE [LARGE SCALE GENOMIC DNA]</scope>
    <source>
        <strain evidence="6">MAG_bin17</strain>
    </source>
</reference>
<dbReference type="GO" id="GO:0016887">
    <property type="term" value="F:ATP hydrolysis activity"/>
    <property type="evidence" value="ECO:0007669"/>
    <property type="project" value="InterPro"/>
</dbReference>
<proteinExistence type="inferred from homology"/>
<comment type="caution">
    <text evidence="6">The sequence shown here is derived from an EMBL/GenBank/DDBJ whole genome shotgun (WGS) entry which is preliminary data.</text>
</comment>
<gene>
    <name evidence="6" type="ORF">H1011_00090</name>
</gene>
<dbReference type="InterPro" id="IPR003439">
    <property type="entry name" value="ABC_transporter-like_ATP-bd"/>
</dbReference>
<dbReference type="EMBL" id="DVAD01000001">
    <property type="protein sequence ID" value="HIJ99215.1"/>
    <property type="molecule type" value="Genomic_DNA"/>
</dbReference>
<dbReference type="PANTHER" id="PTHR42711">
    <property type="entry name" value="ABC TRANSPORTER ATP-BINDING PROTEIN"/>
    <property type="match status" value="1"/>
</dbReference>
<dbReference type="Gene3D" id="3.40.50.300">
    <property type="entry name" value="P-loop containing nucleotide triphosphate hydrolases"/>
    <property type="match status" value="1"/>
</dbReference>
<evidence type="ECO:0000256" key="3">
    <source>
        <dbReference type="ARBA" id="ARBA00022741"/>
    </source>
</evidence>
<dbReference type="PROSITE" id="PS00211">
    <property type="entry name" value="ABC_TRANSPORTER_1"/>
    <property type="match status" value="1"/>
</dbReference>
<evidence type="ECO:0000313" key="6">
    <source>
        <dbReference type="EMBL" id="HIJ99215.1"/>
    </source>
</evidence>
<evidence type="ECO:0000256" key="2">
    <source>
        <dbReference type="ARBA" id="ARBA00022448"/>
    </source>
</evidence>
<evidence type="ECO:0000313" key="7">
    <source>
        <dbReference type="Proteomes" id="UP000604391"/>
    </source>
</evidence>
<sequence>MKPAISIQNLVKNYDSVEAVKGISFDIKKGEFFGLLGPNGAGKTTTINAITGLVNISSGQVKVFGHDVIKDYRETRKRIGLSQQDLMSLDRFLSVEGILTYQAGYFGIRRYEAEKRAEELLEHFDLTSKKNVDIRKLSGGMKRRLSIAKALVHDPDILILDEPTAGLDVELRVDMWRDLRKFVKEGKTVLLTTHYIEEAERLCKRVGIIDHGRLIELDTTKNLVDKLSAQRITVVVSGTIRRLSTPLKKLGVSVKGNRMRIYIDGDYSKVGKALYEIEKMGLKIIEIRTAENRLENVFLRLTGHE</sequence>
<organism evidence="6 7">
    <name type="scientific">Candidatus Undinarchaeum marinum</name>
    <dbReference type="NCBI Taxonomy" id="2756141"/>
    <lineage>
        <taxon>Archaea</taxon>
        <taxon>Candidatus Undinarchaeota</taxon>
        <taxon>Candidatus Undinarchaeia</taxon>
        <taxon>Candidatus Undinarchaeales</taxon>
        <taxon>Candidatus Undinarchaeaceae</taxon>
        <taxon>Candidatus Undinarchaeum</taxon>
    </lineage>
</organism>
<keyword evidence="2" id="KW-0813">Transport</keyword>
<dbReference type="InterPro" id="IPR017871">
    <property type="entry name" value="ABC_transporter-like_CS"/>
</dbReference>
<name>A0A832UZE9_9ARCH</name>
<dbReference type="PANTHER" id="PTHR42711:SF5">
    <property type="entry name" value="ABC TRANSPORTER ATP-BINDING PROTEIN NATA"/>
    <property type="match status" value="1"/>
</dbReference>
<dbReference type="InterPro" id="IPR050763">
    <property type="entry name" value="ABC_transporter_ATP-binding"/>
</dbReference>
<comment type="similarity">
    <text evidence="1">Belongs to the ABC transporter superfamily.</text>
</comment>
<dbReference type="InterPro" id="IPR027417">
    <property type="entry name" value="P-loop_NTPase"/>
</dbReference>
<accession>A0A832UZE9</accession>
<dbReference type="SUPFAM" id="SSF52540">
    <property type="entry name" value="P-loop containing nucleoside triphosphate hydrolases"/>
    <property type="match status" value="1"/>
</dbReference>
<dbReference type="Pfam" id="PF00005">
    <property type="entry name" value="ABC_tran"/>
    <property type="match status" value="1"/>
</dbReference>
<protein>
    <submittedName>
        <fullName evidence="6">ABC transporter ATP-binding protein</fullName>
    </submittedName>
</protein>